<dbReference type="RefSeq" id="WP_189516535.1">
    <property type="nucleotide sequence ID" value="NZ_BMXG01000022.1"/>
</dbReference>
<keyword evidence="3" id="KW-1185">Reference proteome</keyword>
<dbReference type="Proteomes" id="UP000642829">
    <property type="component" value="Unassembled WGS sequence"/>
</dbReference>
<keyword evidence="1" id="KW-1133">Transmembrane helix</keyword>
<feature type="transmembrane region" description="Helical" evidence="1">
    <location>
        <begin position="12"/>
        <end position="31"/>
    </location>
</feature>
<comment type="caution">
    <text evidence="2">The sequence shown here is derived from an EMBL/GenBank/DDBJ whole genome shotgun (WGS) entry which is preliminary data.</text>
</comment>
<dbReference type="AlphaFoldDB" id="A0A8J3DK04"/>
<gene>
    <name evidence="2" type="ORF">GCM10007047_29050</name>
</gene>
<dbReference type="EMBL" id="BMXG01000022">
    <property type="protein sequence ID" value="GHC09891.1"/>
    <property type="molecule type" value="Genomic_DNA"/>
</dbReference>
<protein>
    <submittedName>
        <fullName evidence="2">Uncharacterized protein</fullName>
    </submittedName>
</protein>
<organism evidence="2 3">
    <name type="scientific">Cerasicoccus arenae</name>
    <dbReference type="NCBI Taxonomy" id="424488"/>
    <lineage>
        <taxon>Bacteria</taxon>
        <taxon>Pseudomonadati</taxon>
        <taxon>Verrucomicrobiota</taxon>
        <taxon>Opitutia</taxon>
        <taxon>Puniceicoccales</taxon>
        <taxon>Cerasicoccaceae</taxon>
        <taxon>Cerasicoccus</taxon>
    </lineage>
</organism>
<evidence type="ECO:0000313" key="3">
    <source>
        <dbReference type="Proteomes" id="UP000642829"/>
    </source>
</evidence>
<accession>A0A8J3DK04</accession>
<evidence type="ECO:0000313" key="2">
    <source>
        <dbReference type="EMBL" id="GHC09891.1"/>
    </source>
</evidence>
<keyword evidence="1" id="KW-0812">Transmembrane</keyword>
<keyword evidence="1" id="KW-0472">Membrane</keyword>
<sequence length="47" mass="5212">MGPFRLTPQEARTLTVLLLILLAGLMGMLMWGGDSEPEDNMVVNQHD</sequence>
<evidence type="ECO:0000256" key="1">
    <source>
        <dbReference type="SAM" id="Phobius"/>
    </source>
</evidence>
<reference evidence="2" key="1">
    <citation type="journal article" date="2014" name="Int. J. Syst. Evol. Microbiol.">
        <title>Complete genome sequence of Corynebacterium casei LMG S-19264T (=DSM 44701T), isolated from a smear-ripened cheese.</title>
        <authorList>
            <consortium name="US DOE Joint Genome Institute (JGI-PGF)"/>
            <person name="Walter F."/>
            <person name="Albersmeier A."/>
            <person name="Kalinowski J."/>
            <person name="Ruckert C."/>
        </authorList>
    </citation>
    <scope>NUCLEOTIDE SEQUENCE</scope>
    <source>
        <strain evidence="2">KCTC 12870</strain>
    </source>
</reference>
<proteinExistence type="predicted"/>
<name>A0A8J3DK04_9BACT</name>
<reference evidence="2" key="2">
    <citation type="submission" date="2020-09" db="EMBL/GenBank/DDBJ databases">
        <authorList>
            <person name="Sun Q."/>
            <person name="Kim S."/>
        </authorList>
    </citation>
    <scope>NUCLEOTIDE SEQUENCE</scope>
    <source>
        <strain evidence="2">KCTC 12870</strain>
    </source>
</reference>